<name>A0ABQ1F2K9_9SPHN</name>
<keyword evidence="3" id="KW-1185">Reference proteome</keyword>
<protein>
    <recommendedName>
        <fullName evidence="4">Transmembrane protein</fullName>
    </recommendedName>
</protein>
<accession>A0ABQ1F2K9</accession>
<organism evidence="2 3">
    <name type="scientific">Blastomonas marina</name>
    <dbReference type="NCBI Taxonomy" id="1867408"/>
    <lineage>
        <taxon>Bacteria</taxon>
        <taxon>Pseudomonadati</taxon>
        <taxon>Pseudomonadota</taxon>
        <taxon>Alphaproteobacteria</taxon>
        <taxon>Sphingomonadales</taxon>
        <taxon>Sphingomonadaceae</taxon>
        <taxon>Blastomonas</taxon>
    </lineage>
</organism>
<feature type="transmembrane region" description="Helical" evidence="1">
    <location>
        <begin position="55"/>
        <end position="72"/>
    </location>
</feature>
<feature type="transmembrane region" description="Helical" evidence="1">
    <location>
        <begin position="29"/>
        <end position="49"/>
    </location>
</feature>
<gene>
    <name evidence="2" type="ORF">GCM10010923_01580</name>
</gene>
<evidence type="ECO:0000313" key="2">
    <source>
        <dbReference type="EMBL" id="GFZ97323.1"/>
    </source>
</evidence>
<evidence type="ECO:0000256" key="1">
    <source>
        <dbReference type="SAM" id="Phobius"/>
    </source>
</evidence>
<feature type="transmembrane region" description="Helical" evidence="1">
    <location>
        <begin position="101"/>
        <end position="124"/>
    </location>
</feature>
<reference evidence="3" key="1">
    <citation type="journal article" date="2019" name="Int. J. Syst. Evol. Microbiol.">
        <title>The Global Catalogue of Microorganisms (GCM) 10K type strain sequencing project: providing services to taxonomists for standard genome sequencing and annotation.</title>
        <authorList>
            <consortium name="The Broad Institute Genomics Platform"/>
            <consortium name="The Broad Institute Genome Sequencing Center for Infectious Disease"/>
            <person name="Wu L."/>
            <person name="Ma J."/>
        </authorList>
    </citation>
    <scope>NUCLEOTIDE SEQUENCE [LARGE SCALE GENOMIC DNA]</scope>
    <source>
        <strain evidence="3">CGMCC 1.15297</strain>
    </source>
</reference>
<evidence type="ECO:0000313" key="3">
    <source>
        <dbReference type="Proteomes" id="UP000603317"/>
    </source>
</evidence>
<keyword evidence="1" id="KW-0472">Membrane</keyword>
<dbReference type="RefSeq" id="WP_188640896.1">
    <property type="nucleotide sequence ID" value="NZ_BMID01000001.1"/>
</dbReference>
<evidence type="ECO:0008006" key="4">
    <source>
        <dbReference type="Google" id="ProtNLM"/>
    </source>
</evidence>
<dbReference type="EMBL" id="BMID01000001">
    <property type="protein sequence ID" value="GFZ97323.1"/>
    <property type="molecule type" value="Genomic_DNA"/>
</dbReference>
<proteinExistence type="predicted"/>
<keyword evidence="1" id="KW-1133">Transmembrane helix</keyword>
<comment type="caution">
    <text evidence="2">The sequence shown here is derived from an EMBL/GenBank/DDBJ whole genome shotgun (WGS) entry which is preliminary data.</text>
</comment>
<keyword evidence="1" id="KW-0812">Transmembrane</keyword>
<sequence>MAQAAYDEETEARTEGKKLDWRKRMSDHIAYALMVYTALQIFVTVDAMQSPGTSIAPYIALAILVALVIPACKTYESCWMKMSDEQAADPSYEPRYRKSVIGLWVVAIGLPFLLAGLFKALYALN</sequence>
<dbReference type="Proteomes" id="UP000603317">
    <property type="component" value="Unassembled WGS sequence"/>
</dbReference>